<feature type="compositionally biased region" description="Low complexity" evidence="9">
    <location>
        <begin position="2203"/>
        <end position="2214"/>
    </location>
</feature>
<feature type="compositionally biased region" description="Low complexity" evidence="9">
    <location>
        <begin position="2000"/>
        <end position="2016"/>
    </location>
</feature>
<feature type="compositionally biased region" description="Low complexity" evidence="9">
    <location>
        <begin position="1673"/>
        <end position="1689"/>
    </location>
</feature>
<evidence type="ECO:0000256" key="6">
    <source>
        <dbReference type="ARBA" id="ARBA00022771"/>
    </source>
</evidence>
<evidence type="ECO:0000259" key="12">
    <source>
        <dbReference type="PROSITE" id="PS50081"/>
    </source>
</evidence>
<dbReference type="InterPro" id="IPR041020">
    <property type="entry name" value="PH_16"/>
</dbReference>
<evidence type="ECO:0000256" key="2">
    <source>
        <dbReference type="ARBA" id="ARBA00022490"/>
    </source>
</evidence>
<dbReference type="GO" id="GO:0035023">
    <property type="term" value="P:regulation of Rho protein signal transduction"/>
    <property type="evidence" value="ECO:0000318"/>
    <property type="project" value="GO_Central"/>
</dbReference>
<dbReference type="InterPro" id="IPR001849">
    <property type="entry name" value="PH_domain"/>
</dbReference>
<feature type="region of interest" description="Disordered" evidence="9">
    <location>
        <begin position="1791"/>
        <end position="1844"/>
    </location>
</feature>
<feature type="domain" description="Phorbol-ester/DAG-type" evidence="12">
    <location>
        <begin position="1022"/>
        <end position="1070"/>
    </location>
</feature>
<name>A0A9J7KNM7_BRAFL</name>
<keyword evidence="3" id="KW-0597">Phosphoprotein</keyword>
<dbReference type="InterPro" id="IPR000219">
    <property type="entry name" value="DH_dom"/>
</dbReference>
<dbReference type="OrthoDB" id="28045at2759"/>
<evidence type="ECO:0000256" key="1">
    <source>
        <dbReference type="ARBA" id="ARBA00004496"/>
    </source>
</evidence>
<dbReference type="Gene3D" id="1.20.900.10">
    <property type="entry name" value="Dbl homology (DH) domain"/>
    <property type="match status" value="1"/>
</dbReference>
<keyword evidence="5" id="KW-0479">Metal-binding</keyword>
<dbReference type="CDD" id="cd00160">
    <property type="entry name" value="RhoGEF"/>
    <property type="match status" value="1"/>
</dbReference>
<feature type="region of interest" description="Disordered" evidence="9">
    <location>
        <begin position="334"/>
        <end position="353"/>
    </location>
</feature>
<dbReference type="FunFam" id="1.20.900.10:FF:000004">
    <property type="entry name" value="Rho guanine nucleotide exchange factor 2"/>
    <property type="match status" value="1"/>
</dbReference>
<dbReference type="PANTHER" id="PTHR13944">
    <property type="entry name" value="AGAP007712-PA"/>
    <property type="match status" value="1"/>
</dbReference>
<dbReference type="PROSITE" id="PS50081">
    <property type="entry name" value="ZF_DAG_PE_2"/>
    <property type="match status" value="1"/>
</dbReference>
<feature type="compositionally biased region" description="Polar residues" evidence="9">
    <location>
        <begin position="1748"/>
        <end position="1763"/>
    </location>
</feature>
<proteinExistence type="predicted"/>
<feature type="compositionally biased region" description="Polar residues" evidence="9">
    <location>
        <begin position="1723"/>
        <end position="1737"/>
    </location>
</feature>
<feature type="region of interest" description="Disordered" evidence="9">
    <location>
        <begin position="1912"/>
        <end position="1979"/>
    </location>
</feature>
<dbReference type="OMA" id="EMYEIVC"/>
<feature type="compositionally biased region" description="Polar residues" evidence="9">
    <location>
        <begin position="2091"/>
        <end position="2106"/>
    </location>
</feature>
<keyword evidence="8" id="KW-0175">Coiled coil</keyword>
<dbReference type="InterPro" id="IPR046349">
    <property type="entry name" value="C1-like_sf"/>
</dbReference>
<feature type="region of interest" description="Disordered" evidence="9">
    <location>
        <begin position="1139"/>
        <end position="1169"/>
    </location>
</feature>
<dbReference type="PROSITE" id="PS50010">
    <property type="entry name" value="DH_2"/>
    <property type="match status" value="1"/>
</dbReference>
<feature type="compositionally biased region" description="Polar residues" evidence="9">
    <location>
        <begin position="956"/>
        <end position="966"/>
    </location>
</feature>
<reference evidence="14" key="2">
    <citation type="submission" date="2025-08" db="UniProtKB">
        <authorList>
            <consortium name="RefSeq"/>
        </authorList>
    </citation>
    <scope>IDENTIFICATION</scope>
    <source>
        <strain evidence="14">S238N-H82</strain>
        <tissue evidence="14">Testes</tissue>
    </source>
</reference>
<evidence type="ECO:0000256" key="7">
    <source>
        <dbReference type="ARBA" id="ARBA00022833"/>
    </source>
</evidence>
<feature type="compositionally biased region" description="Polar residues" evidence="9">
    <location>
        <begin position="1965"/>
        <end position="1979"/>
    </location>
</feature>
<dbReference type="RefSeq" id="XP_035667314.1">
    <property type="nucleotide sequence ID" value="XM_035811421.1"/>
</dbReference>
<dbReference type="Gene3D" id="1.25.40.20">
    <property type="entry name" value="Ankyrin repeat-containing domain"/>
    <property type="match status" value="1"/>
</dbReference>
<feature type="region of interest" description="Disordered" evidence="9">
    <location>
        <begin position="1994"/>
        <end position="2052"/>
    </location>
</feature>
<evidence type="ECO:0000259" key="11">
    <source>
        <dbReference type="PROSITE" id="PS50010"/>
    </source>
</evidence>
<dbReference type="InterPro" id="IPR051632">
    <property type="entry name" value="Rho_GEF"/>
</dbReference>
<dbReference type="InterPro" id="IPR035899">
    <property type="entry name" value="DBL_dom_sf"/>
</dbReference>
<feature type="compositionally biased region" description="Low complexity" evidence="9">
    <location>
        <begin position="734"/>
        <end position="755"/>
    </location>
</feature>
<feature type="region of interest" description="Disordered" evidence="9">
    <location>
        <begin position="2091"/>
        <end position="2220"/>
    </location>
</feature>
<dbReference type="SMART" id="SM00109">
    <property type="entry name" value="C1"/>
    <property type="match status" value="1"/>
</dbReference>
<dbReference type="KEGG" id="bfo:118409989"/>
<evidence type="ECO:0000256" key="8">
    <source>
        <dbReference type="ARBA" id="ARBA00023054"/>
    </source>
</evidence>
<dbReference type="Pfam" id="PF00621">
    <property type="entry name" value="RhoGEF"/>
    <property type="match status" value="1"/>
</dbReference>
<feature type="compositionally biased region" description="Low complexity" evidence="9">
    <location>
        <begin position="2112"/>
        <end position="2137"/>
    </location>
</feature>
<dbReference type="SUPFAM" id="SSF50729">
    <property type="entry name" value="PH domain-like"/>
    <property type="match status" value="1"/>
</dbReference>
<dbReference type="Pfam" id="PF00130">
    <property type="entry name" value="C1_1"/>
    <property type="match status" value="1"/>
</dbReference>
<keyword evidence="2" id="KW-0963">Cytoplasm</keyword>
<gene>
    <name evidence="14" type="primary">LOC118409989</name>
</gene>
<evidence type="ECO:0000256" key="4">
    <source>
        <dbReference type="ARBA" id="ARBA00022658"/>
    </source>
</evidence>
<dbReference type="GO" id="GO:0005737">
    <property type="term" value="C:cytoplasm"/>
    <property type="evidence" value="ECO:0007669"/>
    <property type="project" value="UniProtKB-SubCell"/>
</dbReference>
<feature type="compositionally biased region" description="Basic and acidic residues" evidence="9">
    <location>
        <begin position="1912"/>
        <end position="1936"/>
    </location>
</feature>
<comment type="subcellular location">
    <subcellularLocation>
        <location evidence="1">Cytoplasm</location>
    </subcellularLocation>
</comment>
<dbReference type="Gene3D" id="2.30.29.30">
    <property type="entry name" value="Pleckstrin-homology domain (PH domain)/Phosphotyrosine-binding domain (PTB)"/>
    <property type="match status" value="1"/>
</dbReference>
<dbReference type="InterPro" id="IPR036770">
    <property type="entry name" value="Ankyrin_rpt-contain_sf"/>
</dbReference>
<organism evidence="13 14">
    <name type="scientific">Branchiostoma floridae</name>
    <name type="common">Florida lancelet</name>
    <name type="synonym">Amphioxus</name>
    <dbReference type="NCBI Taxonomy" id="7739"/>
    <lineage>
        <taxon>Eukaryota</taxon>
        <taxon>Metazoa</taxon>
        <taxon>Chordata</taxon>
        <taxon>Cephalochordata</taxon>
        <taxon>Leptocardii</taxon>
        <taxon>Amphioxiformes</taxon>
        <taxon>Branchiostomatidae</taxon>
        <taxon>Branchiostoma</taxon>
    </lineage>
</organism>
<dbReference type="Proteomes" id="UP000001554">
    <property type="component" value="Chromosome 2"/>
</dbReference>
<dbReference type="Gene3D" id="3.30.60.20">
    <property type="match status" value="1"/>
</dbReference>
<dbReference type="GO" id="GO:0005085">
    <property type="term" value="F:guanyl-nucleotide exchange factor activity"/>
    <property type="evidence" value="ECO:0007669"/>
    <property type="project" value="UniProtKB-KW"/>
</dbReference>
<feature type="compositionally biased region" description="Polar residues" evidence="9">
    <location>
        <begin position="1815"/>
        <end position="1826"/>
    </location>
</feature>
<keyword evidence="7" id="KW-0862">Zinc</keyword>
<keyword evidence="13" id="KW-1185">Reference proteome</keyword>
<evidence type="ECO:0000256" key="5">
    <source>
        <dbReference type="ARBA" id="ARBA00022723"/>
    </source>
</evidence>
<evidence type="ECO:0000313" key="13">
    <source>
        <dbReference type="Proteomes" id="UP000001554"/>
    </source>
</evidence>
<evidence type="ECO:0000313" key="14">
    <source>
        <dbReference type="RefSeq" id="XP_035667314.1"/>
    </source>
</evidence>
<evidence type="ECO:0000259" key="10">
    <source>
        <dbReference type="PROSITE" id="PS50003"/>
    </source>
</evidence>
<feature type="region of interest" description="Disordered" evidence="9">
    <location>
        <begin position="567"/>
        <end position="771"/>
    </location>
</feature>
<dbReference type="CDD" id="cd20815">
    <property type="entry name" value="C1_p190RhoGEF-like"/>
    <property type="match status" value="1"/>
</dbReference>
<dbReference type="GeneID" id="118409989"/>
<dbReference type="InterPro" id="IPR011993">
    <property type="entry name" value="PH-like_dom_sf"/>
</dbReference>
<dbReference type="InterPro" id="IPR002219">
    <property type="entry name" value="PKC_DAG/PE"/>
</dbReference>
<dbReference type="GO" id="GO:0008270">
    <property type="term" value="F:zinc ion binding"/>
    <property type="evidence" value="ECO:0007669"/>
    <property type="project" value="UniProtKB-KW"/>
</dbReference>
<feature type="compositionally biased region" description="Basic and acidic residues" evidence="9">
    <location>
        <begin position="870"/>
        <end position="879"/>
    </location>
</feature>
<dbReference type="PROSITE" id="PS50003">
    <property type="entry name" value="PH_DOMAIN"/>
    <property type="match status" value="1"/>
</dbReference>
<sequence length="2220" mass="247310">MGKLVQLIQWCSQTLSSVDSYLSFLTGKRSLGVREKQPEGCRMALSPSEAPVYGGSTIVAAFAEDSPLPEGCDFFLIFRGSQQRHITIARQLNAFTLQAVIPDHDCAEVVEVSVCASDIAHHQIIACSLFQYLHDKTWDMARYLADNVTNQESLDSPNAPHVQFDLVGEDVDSFDIGLTSAFESMNLPPWWNVLGTTTEEEDPQPRETLLHFAARLGLRRLAGFLVEKPGAETAIKLANKDGDLPTDLAKKTGHDELAALLADPDSYLSTSPVPRVWETREVLHDSPGKGEAAMLKRHSLGSATLSTQLSTEAEARTLDDDIAVLKHLDMWIGQKSPMPEPELGSPPTSVREDQDSWEDQEAAETAHWTRVMVQSGPATRYTNGSLFCKGDEHSEADFLEESASDTDPFTELPAAGPDDAGTAAGIPTISVTQPTPERDGDGHAKILDENLRRLHNINEGIQRLREMNKKQFIVEEVRKENLSRLSCSCPDLAEGASSRQAQLKKDATRCTSESSMFPVKEGPEESAGMDTDMFPRVGSQEPLADLRIEEERDREVLGWVEEDGKMTIEGVTEDSTNVDNISADKDSEDEDYDIETIQLDAVVMPTAPLEDGDDGEEEKRGEGEEDGEEEVSASRPSQSPRRHSWGPISPIQMSEEDKMATMLKSHSMNHLDHEADHVDSDEEFHDAKEVITPNLPVTPAYDAARTPSPLIPSPGGEGEEGVDPTAASPESDISESGTLLSETSTETGSTVSPLHHPSPHHVKSSSAGSLGDLGIDIKEAIVELDEDETLKKRSMSMSPVQLEKEMLSSPGLTKAVSTSALQHAYMDDQPEFKKPEVPPVMHPRSQHPFARPIIEEKRSLTLQEFLQEFELQKDSGKDAGEEEDEDGDDSEDEDEKLNRLLDQSSFKRKARVSLTELIKDTPKTTVQVKHGSPPAVPRSHMKRRCSLPAVFTNRDSGFYDTSPSNFESDEESSQRGKPVPGGVASLKADDKEKSVRRRFSFIFSSTRLKGKSKGKDKESANTHQFVNISFSNSTVCDICAKTLANKPALQCQNCSINVHESNCQSSVTPCPKAGKSKKNLPSKPSNTGLPPPYPYSGGKERPRSEIIQGNKRYAGHPNPAGMVRGYGHGNTMSSKPAFQTPINSKPISEEDQDTDMAGSRMGRPASHGGSITNIHATISASLESLDEGAAGVDELQEDAELLFKGMEPETWRETIDNKTLRKLKLSERDIKRQNAIYEFMRTEMQHFKTLKIMQRIFAYGMLFELRMDPTVVDQIFPALDDIIDLHTTFKQNLQDRRKEQSPVVEKIGDVICQQFQDELGERMTLAYGELCSKQAEAISIYKEWYTRDRKFQNFIKKCSHIPLCRRFGVPEHIRLVSQRITQYPLVIDAIIKRTKESKPDHEPLKQSRQLVVDLLNRVDEMVDDYNRQQKLLEIYNKLEKGHATFKNGRKFRRDDLLHNHRKLIHEGVVGWKNARGTVKEVTAVVLSDMLLFLHENNQRYSFYSQDQKSAVIPLFKLLVREVANEERSLFLISANTVEMYEIMCVDGKERETWMKIVREAVNNCPEEEDEGMKSETEEERKITEARTAKMNQLIDEMTNRDREVNHHLQEKMKALAGLTELIGREDIAQQLKPTYPMAIDTGEELQAKKWLQAAIQEAENLKNTLYGPGGHLSRSVSSVGEHGSGSHLSPVLPKRNKTFGGFDTKEESTNGGRGSFKKRYPVSTLNDAEQQSSSSPDLPSRVGGASGDRQQLSHSKSDSVSPTEQEHRSFKLSLALLQAFSLIPLRPILSLPPKVGLDRRGSSGSRKVHMEEDGQQTSSEHSSQGDISGRGSPPPYSLVPPSSDHISSVTNLIDYLCRLQSTISQQDTALERYKVQLLEANERISKYQQVQEKESKRSVEKQLEELRQLQDQLSRERHQWEKQKKRKERELQKEVESLEEERSEFQREREHFRVNAHHHHHSTRDMGNSGSQGQYRSVSSASYGEEDIWIVRTTGEGSDNDGSSSSAFYPSPVSDSGLSNETPPGTLERHSSTASLSRKTSSKHIHEVPPHLMSATNQEAIRQRPKSPPFKQQLPLKLASHSNLQQPLVTNNNVRPQSVSPGQQQMIPKKLSNNSGSSLHSGGSGSSLHSTGSSQTSPNRGPSQRNSPPGSTQRHSPPQEQQQQVIPGKLVSSTTVVAHSRTHSLPAYSHYDQHSPPPHNNNEEPPVTTPTSPEQKVIYF</sequence>
<feature type="region of interest" description="Disordered" evidence="9">
    <location>
        <begin position="867"/>
        <end position="903"/>
    </location>
</feature>
<dbReference type="SUPFAM" id="SSF48065">
    <property type="entry name" value="DBL homology domain (DH-domain)"/>
    <property type="match status" value="1"/>
</dbReference>
<feature type="region of interest" description="Disordered" evidence="9">
    <location>
        <begin position="919"/>
        <end position="940"/>
    </location>
</feature>
<feature type="compositionally biased region" description="Polar residues" evidence="9">
    <location>
        <begin position="2138"/>
        <end position="2158"/>
    </location>
</feature>
<keyword evidence="6" id="KW-0863">Zinc-finger</keyword>
<keyword evidence="4" id="KW-0344">Guanine-nucleotide releasing factor</keyword>
<feature type="region of interest" description="Disordered" evidence="9">
    <location>
        <begin position="956"/>
        <end position="991"/>
    </location>
</feature>
<feature type="compositionally biased region" description="Acidic residues" evidence="9">
    <location>
        <begin position="880"/>
        <end position="895"/>
    </location>
</feature>
<evidence type="ECO:0000256" key="3">
    <source>
        <dbReference type="ARBA" id="ARBA00022553"/>
    </source>
</evidence>
<feature type="region of interest" description="Disordered" evidence="9">
    <location>
        <begin position="1673"/>
        <end position="1765"/>
    </location>
</feature>
<dbReference type="PANTHER" id="PTHR13944:SF21">
    <property type="entry name" value="CYSTS, ISOFORM C"/>
    <property type="match status" value="1"/>
</dbReference>
<dbReference type="SUPFAM" id="SSF57889">
    <property type="entry name" value="Cysteine-rich domain"/>
    <property type="match status" value="1"/>
</dbReference>
<feature type="compositionally biased region" description="Basic and acidic residues" evidence="9">
    <location>
        <begin position="1943"/>
        <end position="1953"/>
    </location>
</feature>
<feature type="compositionally biased region" description="Basic and acidic residues" evidence="9">
    <location>
        <begin position="669"/>
        <end position="678"/>
    </location>
</feature>
<accession>A0A9J7KNM7</accession>
<feature type="domain" description="DH" evidence="11">
    <location>
        <begin position="1231"/>
        <end position="1421"/>
    </location>
</feature>
<feature type="domain" description="PH" evidence="10">
    <location>
        <begin position="1462"/>
        <end position="1562"/>
    </location>
</feature>
<evidence type="ECO:0000256" key="9">
    <source>
        <dbReference type="SAM" id="MobiDB-lite"/>
    </source>
</evidence>
<dbReference type="SMART" id="SM00325">
    <property type="entry name" value="RhoGEF"/>
    <property type="match status" value="1"/>
</dbReference>
<reference evidence="13" key="1">
    <citation type="journal article" date="2020" name="Nat. Ecol. Evol.">
        <title>Deeply conserved synteny resolves early events in vertebrate evolution.</title>
        <authorList>
            <person name="Simakov O."/>
            <person name="Marletaz F."/>
            <person name="Yue J.X."/>
            <person name="O'Connell B."/>
            <person name="Jenkins J."/>
            <person name="Brandt A."/>
            <person name="Calef R."/>
            <person name="Tung C.H."/>
            <person name="Huang T.K."/>
            <person name="Schmutz J."/>
            <person name="Satoh N."/>
            <person name="Yu J.K."/>
            <person name="Putnam N.H."/>
            <person name="Green R.E."/>
            <person name="Rokhsar D.S."/>
        </authorList>
    </citation>
    <scope>NUCLEOTIDE SEQUENCE [LARGE SCALE GENOMIC DNA]</scope>
    <source>
        <strain evidence="13">S238N-H82</strain>
    </source>
</reference>
<feature type="region of interest" description="Disordered" evidence="9">
    <location>
        <begin position="1065"/>
        <end position="1102"/>
    </location>
</feature>
<dbReference type="SMART" id="SM00233">
    <property type="entry name" value="PH"/>
    <property type="match status" value="1"/>
</dbReference>
<dbReference type="Pfam" id="PF17838">
    <property type="entry name" value="PH_16"/>
    <property type="match status" value="1"/>
</dbReference>
<protein>
    <submittedName>
        <fullName evidence="14">A-kinase anchor protein 13-like isoform X1</fullName>
    </submittedName>
</protein>